<proteinExistence type="predicted"/>
<dbReference type="EMBL" id="JABELV010000065">
    <property type="protein sequence ID" value="KAG7536013.1"/>
    <property type="molecule type" value="Genomic_DNA"/>
</dbReference>
<name>A0A8K0JM18_9TREE</name>
<evidence type="ECO:0000313" key="4">
    <source>
        <dbReference type="Proteomes" id="UP000812966"/>
    </source>
</evidence>
<evidence type="ECO:0000259" key="2">
    <source>
        <dbReference type="Pfam" id="PF01266"/>
    </source>
</evidence>
<dbReference type="Proteomes" id="UP000812966">
    <property type="component" value="Unassembled WGS sequence"/>
</dbReference>
<dbReference type="InterPro" id="IPR036188">
    <property type="entry name" value="FAD/NAD-bd_sf"/>
</dbReference>
<dbReference type="Pfam" id="PF01266">
    <property type="entry name" value="DAO"/>
    <property type="match status" value="1"/>
</dbReference>
<evidence type="ECO:0000256" key="1">
    <source>
        <dbReference type="SAM" id="MobiDB-lite"/>
    </source>
</evidence>
<evidence type="ECO:0000313" key="3">
    <source>
        <dbReference type="EMBL" id="KAG7536013.1"/>
    </source>
</evidence>
<accession>A0A8K0JM18</accession>
<reference evidence="3" key="1">
    <citation type="submission" date="2020-04" db="EMBL/GenBank/DDBJ databases">
        <title>Analysis of mating type loci in Filobasidium floriforme.</title>
        <authorList>
            <person name="Nowrousian M."/>
        </authorList>
    </citation>
    <scope>NUCLEOTIDE SEQUENCE</scope>
    <source>
        <strain evidence="3">CBS 6242</strain>
    </source>
</reference>
<keyword evidence="4" id="KW-1185">Reference proteome</keyword>
<comment type="caution">
    <text evidence="3">The sequence shown here is derived from an EMBL/GenBank/DDBJ whole genome shotgun (WGS) entry which is preliminary data.</text>
</comment>
<feature type="region of interest" description="Disordered" evidence="1">
    <location>
        <begin position="246"/>
        <end position="268"/>
    </location>
</feature>
<gene>
    <name evidence="3" type="ORF">FFLO_03533</name>
</gene>
<sequence length="268" mass="28931">MSDKDRVVIVGAGIVGSSLAKYLSLLHVPVTLLDRSLSTTLPDSTGLPPGFVGHVNELPTLTELAKRSVEDYKNIPVGFKSEGSRHRLDLANKYGLPARFRGKRHGGSIRLFVKRDVLAALLFENDGTAAAPTIALYDRSVASSLGARMVEGDVKELVIEHGRVIGVKTTADFIPANRVIVTTGIWTRQLLPDLPVHPVGHPYSHSAERPPRQKSSPFVRWPENHVYGRDHGTYDGIGSYDHPAVSVDASELSESARGGDGKGALMTS</sequence>
<organism evidence="3 4">
    <name type="scientific">Filobasidium floriforme</name>
    <dbReference type="NCBI Taxonomy" id="5210"/>
    <lineage>
        <taxon>Eukaryota</taxon>
        <taxon>Fungi</taxon>
        <taxon>Dikarya</taxon>
        <taxon>Basidiomycota</taxon>
        <taxon>Agaricomycotina</taxon>
        <taxon>Tremellomycetes</taxon>
        <taxon>Filobasidiales</taxon>
        <taxon>Filobasidiaceae</taxon>
        <taxon>Filobasidium</taxon>
    </lineage>
</organism>
<dbReference type="GO" id="GO:0005739">
    <property type="term" value="C:mitochondrion"/>
    <property type="evidence" value="ECO:0007669"/>
    <property type="project" value="TreeGrafter"/>
</dbReference>
<dbReference type="PANTHER" id="PTHR13847:SF193">
    <property type="entry name" value="PYRUVATE DEHYDROGENASE PHOSPHATASE REGULATORY SUBUNIT, MITOCHONDRIAL"/>
    <property type="match status" value="1"/>
</dbReference>
<protein>
    <recommendedName>
        <fullName evidence="2">FAD dependent oxidoreductase domain-containing protein</fullName>
    </recommendedName>
</protein>
<dbReference type="SUPFAM" id="SSF51905">
    <property type="entry name" value="FAD/NAD(P)-binding domain"/>
    <property type="match status" value="1"/>
</dbReference>
<feature type="domain" description="FAD dependent oxidoreductase" evidence="2">
    <location>
        <begin position="6"/>
        <end position="231"/>
    </location>
</feature>
<dbReference type="InterPro" id="IPR006076">
    <property type="entry name" value="FAD-dep_OxRdtase"/>
</dbReference>
<dbReference type="Gene3D" id="3.50.50.60">
    <property type="entry name" value="FAD/NAD(P)-binding domain"/>
    <property type="match status" value="1"/>
</dbReference>
<dbReference type="AlphaFoldDB" id="A0A8K0JM18"/>
<dbReference type="PANTHER" id="PTHR13847">
    <property type="entry name" value="SARCOSINE DEHYDROGENASE-RELATED"/>
    <property type="match status" value="1"/>
</dbReference>
<dbReference type="SUPFAM" id="SSF54373">
    <property type="entry name" value="FAD-linked reductases, C-terminal domain"/>
    <property type="match status" value="1"/>
</dbReference>
<dbReference type="Gene3D" id="3.30.9.10">
    <property type="entry name" value="D-Amino Acid Oxidase, subunit A, domain 2"/>
    <property type="match status" value="1"/>
</dbReference>